<dbReference type="SMART" id="SM00903">
    <property type="entry name" value="Flavin_Reduct"/>
    <property type="match status" value="1"/>
</dbReference>
<dbReference type="Pfam" id="PF00258">
    <property type="entry name" value="Flavodoxin_1"/>
    <property type="match status" value="1"/>
</dbReference>
<evidence type="ECO:0000256" key="2">
    <source>
        <dbReference type="ARBA" id="ARBA00022982"/>
    </source>
</evidence>
<dbReference type="Proteomes" id="UP000621799">
    <property type="component" value="Unassembled WGS sequence"/>
</dbReference>
<name>A0A928W1I1_9CYAN</name>
<dbReference type="InterPro" id="IPR008254">
    <property type="entry name" value="Flavodoxin/NO_synth"/>
</dbReference>
<evidence type="ECO:0000313" key="4">
    <source>
        <dbReference type="EMBL" id="MBE9042256.1"/>
    </source>
</evidence>
<reference evidence="4" key="1">
    <citation type="submission" date="2020-10" db="EMBL/GenBank/DDBJ databases">
        <authorList>
            <person name="Castelo-Branco R."/>
            <person name="Eusebio N."/>
            <person name="Adriana R."/>
            <person name="Vieira A."/>
            <person name="Brugerolle De Fraissinette N."/>
            <person name="Rezende De Castro R."/>
            <person name="Schneider M.P."/>
            <person name="Vasconcelos V."/>
            <person name="Leao P.N."/>
        </authorList>
    </citation>
    <scope>NUCLEOTIDE SEQUENCE</scope>
    <source>
        <strain evidence="4">LEGE 11467</strain>
    </source>
</reference>
<dbReference type="EMBL" id="JADEXN010000324">
    <property type="protein sequence ID" value="MBE9042256.1"/>
    <property type="molecule type" value="Genomic_DNA"/>
</dbReference>
<dbReference type="Gene3D" id="3.40.50.360">
    <property type="match status" value="1"/>
</dbReference>
<feature type="non-terminal residue" evidence="4">
    <location>
        <position position="1"/>
    </location>
</feature>
<dbReference type="Gene3D" id="2.30.110.10">
    <property type="entry name" value="Electron Transport, Fmn-binding Protein, Chain A"/>
    <property type="match status" value="1"/>
</dbReference>
<keyword evidence="2" id="KW-0249">Electron transport</keyword>
<dbReference type="PROSITE" id="PS50902">
    <property type="entry name" value="FLAVODOXIN_LIKE"/>
    <property type="match status" value="1"/>
</dbReference>
<dbReference type="GO" id="GO:0016646">
    <property type="term" value="F:oxidoreductase activity, acting on the CH-NH group of donors, NAD or NADP as acceptor"/>
    <property type="evidence" value="ECO:0007669"/>
    <property type="project" value="UniProtKB-ARBA"/>
</dbReference>
<evidence type="ECO:0000256" key="1">
    <source>
        <dbReference type="ARBA" id="ARBA00022448"/>
    </source>
</evidence>
<comment type="caution">
    <text evidence="4">The sequence shown here is derived from an EMBL/GenBank/DDBJ whole genome shotgun (WGS) entry which is preliminary data.</text>
</comment>
<dbReference type="RefSeq" id="WP_264322426.1">
    <property type="nucleotide sequence ID" value="NZ_JADEXN010000324.1"/>
</dbReference>
<protein>
    <submittedName>
        <fullName evidence="4">Diflavin flavoprotein</fullName>
    </submittedName>
</protein>
<dbReference type="InterPro" id="IPR012349">
    <property type="entry name" value="Split_barrel_FMN-bd"/>
</dbReference>
<organism evidence="4 5">
    <name type="scientific">Zarconia navalis LEGE 11467</name>
    <dbReference type="NCBI Taxonomy" id="1828826"/>
    <lineage>
        <taxon>Bacteria</taxon>
        <taxon>Bacillati</taxon>
        <taxon>Cyanobacteriota</taxon>
        <taxon>Cyanophyceae</taxon>
        <taxon>Oscillatoriophycideae</taxon>
        <taxon>Oscillatoriales</taxon>
        <taxon>Oscillatoriales incertae sedis</taxon>
        <taxon>Zarconia</taxon>
        <taxon>Zarconia navalis</taxon>
    </lineage>
</organism>
<dbReference type="PANTHER" id="PTHR32145">
    <property type="entry name" value="DIFLAVIN FLAVOPROTEIN A 2-RELATED"/>
    <property type="match status" value="1"/>
</dbReference>
<dbReference type="InterPro" id="IPR002563">
    <property type="entry name" value="Flavin_Rdtase-like_dom"/>
</dbReference>
<evidence type="ECO:0000259" key="3">
    <source>
        <dbReference type="PROSITE" id="PS50902"/>
    </source>
</evidence>
<dbReference type="PANTHER" id="PTHR32145:SF32">
    <property type="entry name" value="DIFLAVIN FLAVOPROTEIN A 4-RELATED"/>
    <property type="match status" value="1"/>
</dbReference>
<keyword evidence="5" id="KW-1185">Reference proteome</keyword>
<dbReference type="SUPFAM" id="SSF50475">
    <property type="entry name" value="FMN-binding split barrel"/>
    <property type="match status" value="1"/>
</dbReference>
<feature type="domain" description="Flavodoxin-like" evidence="3">
    <location>
        <begin position="5"/>
        <end position="143"/>
    </location>
</feature>
<proteinExistence type="predicted"/>
<dbReference type="InterPro" id="IPR051285">
    <property type="entry name" value="NADH_oxidoreductase_modular"/>
</dbReference>
<gene>
    <name evidence="4" type="ORF">IQ235_15870</name>
</gene>
<dbReference type="GO" id="GO:0010181">
    <property type="term" value="F:FMN binding"/>
    <property type="evidence" value="ECO:0007669"/>
    <property type="project" value="InterPro"/>
</dbReference>
<dbReference type="AlphaFoldDB" id="A0A928W1I1"/>
<dbReference type="InterPro" id="IPR029039">
    <property type="entry name" value="Flavoprotein-like_sf"/>
</dbReference>
<dbReference type="SUPFAM" id="SSF52218">
    <property type="entry name" value="Flavoproteins"/>
    <property type="match status" value="1"/>
</dbReference>
<keyword evidence="1" id="KW-0813">Transport</keyword>
<evidence type="ECO:0000313" key="5">
    <source>
        <dbReference type="Proteomes" id="UP000621799"/>
    </source>
</evidence>
<dbReference type="Pfam" id="PF01613">
    <property type="entry name" value="Flavin_Reduct"/>
    <property type="match status" value="1"/>
</dbReference>
<sequence length="313" mass="33383">QKISVALIYASAYGNTATVGQAIASGLTKAGIGVESINCEVAQPEEIQAAVERCAGFIIGSPTLGGHAPTQIQTALGIILSSADKSKPAGVFGSFGWSGEAIDLLESKLRNGGYQLAFETIRVKFKPTETTLKTCEEIGTDFAQEIKLSKKFRPPTQPASNTEQAVGRIIGSLCVLAAQQGEVTSGMLASWVSQATFDPPGLTVAVAKDRAVESLTHIGDRFTLNILAEGRSIRKKFMKKFSPGEDRFAGLETEEGENGCPIIKEALAYLECTVSDRMECGDHWVIYSTIDCGNVLLPDGQTAVHHRKSGSHY</sequence>
<accession>A0A928W1I1</accession>